<feature type="region of interest" description="Disordered" evidence="1">
    <location>
        <begin position="255"/>
        <end position="625"/>
    </location>
</feature>
<feature type="compositionally biased region" description="Low complexity" evidence="1">
    <location>
        <begin position="408"/>
        <end position="417"/>
    </location>
</feature>
<dbReference type="InParanoid" id="A0A1E1JWI0"/>
<feature type="compositionally biased region" description="Basic residues" evidence="1">
    <location>
        <begin position="371"/>
        <end position="383"/>
    </location>
</feature>
<dbReference type="AlphaFoldDB" id="A0A1E1JWI0"/>
<feature type="compositionally biased region" description="Basic and acidic residues" evidence="1">
    <location>
        <begin position="612"/>
        <end position="625"/>
    </location>
</feature>
<gene>
    <name evidence="2" type="ORF">RCO7_02314</name>
</gene>
<feature type="compositionally biased region" description="Basic and acidic residues" evidence="1">
    <location>
        <begin position="566"/>
        <end position="577"/>
    </location>
</feature>
<evidence type="ECO:0000313" key="3">
    <source>
        <dbReference type="Proteomes" id="UP000178129"/>
    </source>
</evidence>
<comment type="caution">
    <text evidence="2">The sequence shown here is derived from an EMBL/GenBank/DDBJ whole genome shotgun (WGS) entry which is preliminary data.</text>
</comment>
<dbReference type="Proteomes" id="UP000178129">
    <property type="component" value="Unassembled WGS sequence"/>
</dbReference>
<name>A0A1E1JWI0_9HELO</name>
<feature type="compositionally biased region" description="Basic and acidic residues" evidence="1">
    <location>
        <begin position="190"/>
        <end position="200"/>
    </location>
</feature>
<feature type="compositionally biased region" description="Acidic residues" evidence="1">
    <location>
        <begin position="296"/>
        <end position="308"/>
    </location>
</feature>
<feature type="compositionally biased region" description="Basic and acidic residues" evidence="1">
    <location>
        <begin position="309"/>
        <end position="326"/>
    </location>
</feature>
<evidence type="ECO:0000313" key="2">
    <source>
        <dbReference type="EMBL" id="CZS90000.1"/>
    </source>
</evidence>
<feature type="compositionally biased region" description="Acidic residues" evidence="1">
    <location>
        <begin position="525"/>
        <end position="538"/>
    </location>
</feature>
<evidence type="ECO:0000256" key="1">
    <source>
        <dbReference type="SAM" id="MobiDB-lite"/>
    </source>
</evidence>
<feature type="compositionally biased region" description="Polar residues" evidence="1">
    <location>
        <begin position="470"/>
        <end position="483"/>
    </location>
</feature>
<protein>
    <submittedName>
        <fullName evidence="2">Uncharacterized protein</fullName>
    </submittedName>
</protein>
<feature type="compositionally biased region" description="Low complexity" evidence="1">
    <location>
        <begin position="205"/>
        <end position="224"/>
    </location>
</feature>
<feature type="compositionally biased region" description="Polar residues" evidence="1">
    <location>
        <begin position="255"/>
        <end position="275"/>
    </location>
</feature>
<feature type="compositionally biased region" description="Polar residues" evidence="1">
    <location>
        <begin position="339"/>
        <end position="358"/>
    </location>
</feature>
<feature type="region of interest" description="Disordered" evidence="1">
    <location>
        <begin position="175"/>
        <end position="236"/>
    </location>
</feature>
<accession>A0A1E1JWI0</accession>
<proteinExistence type="predicted"/>
<feature type="region of interest" description="Disordered" evidence="1">
    <location>
        <begin position="1"/>
        <end position="23"/>
    </location>
</feature>
<sequence>MAMLSPITQSPASASSKTSALDGTVSTVKGYDNEYEMEVLKDRNKEDKRLREKFPKISEEPTWLIRHIEALREQYTRDGWEYKIEIPQECRHRLYPSIISSYLIFTRDKKGRKGKVTKEYITIPLSNGASWGFWKPMDEYGRATTKISLEELLAQDAKKIQRAKELAATMELLRRQAEEEEEIPDSTGDASDKSSKEIPRGRVNSDISSGSSSSSKVSASTDHSFATRLTKTESHRESVMSLAANYAPDRALRSTTKLSGNDVGSNSMNTASSSRRGGEEKYTPKLRMMSKGVYVEIDDDEDEEEEDGHVDQDIIKGIDEDIKVDDHDDEDDDDLVPNPKTSSRQRSRSENPQMSNLPDSDDEVLVFASKSARRGRRNSRHTKVPGSSDHEDEAPNFAVKLFSKQQRNSRSLTSSESSNEEEENKEINTLVPKLLKRRPGPSRKVIVSESSSDNKNDEVEDLPSPKSLRRLQSLSAAIQNSNFSDEEEEEEALANHFGIPSSLRKVRPSPAAAIADVGSGSASDNEAEDNDDEDDELPDFNTKSRYSKQSRPAVIEISDEEEYDASTEHTPENEGFRGGKGRARNVIELEDSDDSDGSREGENIMGDEQMADEVHENEGVDKKAVYDDHYPRYDYRDLVLEPENVANHGSNQANGLNEHRAYPGNNTSSTLRRTIESDEHEVVLAQSAYGDDVMMGDADDDDGVEVQVEQEEWFDYTGFCRYCGFHQHECECIEGEERFAMVRDEDDGEDFEG</sequence>
<reference evidence="3" key="1">
    <citation type="submission" date="2016-03" db="EMBL/GenBank/DDBJ databases">
        <authorList>
            <person name="Ploux O."/>
        </authorList>
    </citation>
    <scope>NUCLEOTIDE SEQUENCE [LARGE SCALE GENOMIC DNA]</scope>
    <source>
        <strain evidence="3">UK7</strain>
    </source>
</reference>
<keyword evidence="3" id="KW-1185">Reference proteome</keyword>
<dbReference type="EMBL" id="FJUW01000003">
    <property type="protein sequence ID" value="CZS90000.1"/>
    <property type="molecule type" value="Genomic_DNA"/>
</dbReference>
<organism evidence="2 3">
    <name type="scientific">Rhynchosporium graminicola</name>
    <dbReference type="NCBI Taxonomy" id="2792576"/>
    <lineage>
        <taxon>Eukaryota</taxon>
        <taxon>Fungi</taxon>
        <taxon>Dikarya</taxon>
        <taxon>Ascomycota</taxon>
        <taxon>Pezizomycotina</taxon>
        <taxon>Leotiomycetes</taxon>
        <taxon>Helotiales</taxon>
        <taxon>Ploettnerulaceae</taxon>
        <taxon>Rhynchosporium</taxon>
    </lineage>
</organism>
<feature type="compositionally biased region" description="Polar residues" evidence="1">
    <location>
        <begin position="541"/>
        <end position="550"/>
    </location>
</feature>